<feature type="region of interest" description="Disordered" evidence="2">
    <location>
        <begin position="436"/>
        <end position="456"/>
    </location>
</feature>
<comment type="caution">
    <text evidence="5">The sequence shown here is derived from an EMBL/GenBank/DDBJ whole genome shotgun (WGS) entry which is preliminary data.</text>
</comment>
<keyword evidence="1" id="KW-0677">Repeat</keyword>
<feature type="domain" description="SLH" evidence="4">
    <location>
        <begin position="65"/>
        <end position="128"/>
    </location>
</feature>
<dbReference type="InterPro" id="IPR046720">
    <property type="entry name" value="DUF6612"/>
</dbReference>
<name>A0A9D2WS26_9FIRM</name>
<protein>
    <submittedName>
        <fullName evidence="5">Surface layer protein</fullName>
    </submittedName>
</protein>
<dbReference type="Pfam" id="PF00395">
    <property type="entry name" value="SLH"/>
    <property type="match status" value="1"/>
</dbReference>
<sequence length="456" mass="50430">MFMKTLRRVTILTILLLFTLCSAAFAANAADLTNVLPEEPGSELTRSEFGAMLVEAANLQPAGQSAQLPADVKADAWYANSIQTLLSRDVLKGFADGTVKPEQPITQAEAVALVARTLGLPQKVSAREKVQLSIPNQHWAYINYSWMISEGLLTGEDAKKVLTPQEGADLLTKVFGTADQCREINDKIETANQNITSLRMSGEMDMRMNMRQVGEAQDMPATVSTTVNMDAKLVMDKGLHMVMETTMSPGSNLPQQSFTMEQYMTPEGMFMSMPDPETKQVTWTKIPDSVFPNMMDLMKQQTNPLPEEIKNLFYYRYLGEENLEGKDVIKLAYYGEITDLSKMIASLGQLGGQLQQTLDQAQGLLQSITYVGTMYVDKETYLPLSTKNFSVITFAEQLQGQAMPIDSMQVAYDFTYSDYNAPLEIVLPQEALDAEEVSLTGPDSADSKTEQTAAVE</sequence>
<evidence type="ECO:0000259" key="4">
    <source>
        <dbReference type="PROSITE" id="PS51272"/>
    </source>
</evidence>
<accession>A0A9D2WS26</accession>
<dbReference type="Proteomes" id="UP000798488">
    <property type="component" value="Unassembled WGS sequence"/>
</dbReference>
<dbReference type="Pfam" id="PF20316">
    <property type="entry name" value="DUF6612"/>
    <property type="match status" value="1"/>
</dbReference>
<keyword evidence="6" id="KW-1185">Reference proteome</keyword>
<evidence type="ECO:0000313" key="5">
    <source>
        <dbReference type="EMBL" id="KAF1085567.1"/>
    </source>
</evidence>
<evidence type="ECO:0000313" key="6">
    <source>
        <dbReference type="Proteomes" id="UP000798488"/>
    </source>
</evidence>
<gene>
    <name evidence="5" type="ORF">SPSYN_01710</name>
</gene>
<evidence type="ECO:0000256" key="3">
    <source>
        <dbReference type="SAM" id="SignalP"/>
    </source>
</evidence>
<proteinExistence type="predicted"/>
<dbReference type="AlphaFoldDB" id="A0A9D2WS26"/>
<keyword evidence="3" id="KW-0732">Signal</keyword>
<dbReference type="InterPro" id="IPR001119">
    <property type="entry name" value="SLH_dom"/>
</dbReference>
<evidence type="ECO:0000256" key="2">
    <source>
        <dbReference type="SAM" id="MobiDB-lite"/>
    </source>
</evidence>
<organism evidence="5 6">
    <name type="scientific">Sporotomaculum syntrophicum</name>
    <dbReference type="NCBI Taxonomy" id="182264"/>
    <lineage>
        <taxon>Bacteria</taxon>
        <taxon>Bacillati</taxon>
        <taxon>Bacillota</taxon>
        <taxon>Clostridia</taxon>
        <taxon>Eubacteriales</taxon>
        <taxon>Desulfallaceae</taxon>
        <taxon>Sporotomaculum</taxon>
    </lineage>
</organism>
<dbReference type="PROSITE" id="PS51272">
    <property type="entry name" value="SLH"/>
    <property type="match status" value="1"/>
</dbReference>
<reference evidence="5" key="1">
    <citation type="submission" date="2016-02" db="EMBL/GenBank/DDBJ databases">
        <title>Draft Genome Sequence of Sporotomaculum syntrophicum Strain FB, a Syntrophic Benzoate Degrader.</title>
        <authorList>
            <person name="Nobu M.K."/>
            <person name="Narihiro T."/>
            <person name="Qiu Y.-L."/>
            <person name="Ohashi A."/>
            <person name="Liu W.-T."/>
            <person name="Yuji S."/>
        </authorList>
    </citation>
    <scope>NUCLEOTIDE SEQUENCE</scope>
    <source>
        <strain evidence="5">FB</strain>
    </source>
</reference>
<evidence type="ECO:0000256" key="1">
    <source>
        <dbReference type="ARBA" id="ARBA00022737"/>
    </source>
</evidence>
<dbReference type="OrthoDB" id="1957331at2"/>
<dbReference type="EMBL" id="LSRS01000003">
    <property type="protein sequence ID" value="KAF1085567.1"/>
    <property type="molecule type" value="Genomic_DNA"/>
</dbReference>
<feature type="chain" id="PRO_5038647013" evidence="3">
    <location>
        <begin position="30"/>
        <end position="456"/>
    </location>
</feature>
<feature type="signal peptide" evidence="3">
    <location>
        <begin position="1"/>
        <end position="29"/>
    </location>
</feature>
<dbReference type="Gene3D" id="2.50.20.20">
    <property type="match status" value="1"/>
</dbReference>